<dbReference type="OrthoDB" id="5385072at2759"/>
<dbReference type="EMBL" id="MU004246">
    <property type="protein sequence ID" value="KAF2663243.1"/>
    <property type="molecule type" value="Genomic_DNA"/>
</dbReference>
<evidence type="ECO:0000313" key="3">
    <source>
        <dbReference type="Proteomes" id="UP000799302"/>
    </source>
</evidence>
<gene>
    <name evidence="2" type="ORF">BT63DRAFT_461355</name>
</gene>
<feature type="region of interest" description="Disordered" evidence="1">
    <location>
        <begin position="256"/>
        <end position="281"/>
    </location>
</feature>
<organism evidence="2 3">
    <name type="scientific">Microthyrium microscopicum</name>
    <dbReference type="NCBI Taxonomy" id="703497"/>
    <lineage>
        <taxon>Eukaryota</taxon>
        <taxon>Fungi</taxon>
        <taxon>Dikarya</taxon>
        <taxon>Ascomycota</taxon>
        <taxon>Pezizomycotina</taxon>
        <taxon>Dothideomycetes</taxon>
        <taxon>Dothideomycetes incertae sedis</taxon>
        <taxon>Microthyriales</taxon>
        <taxon>Microthyriaceae</taxon>
        <taxon>Microthyrium</taxon>
    </lineage>
</organism>
<reference evidence="2" key="1">
    <citation type="journal article" date="2020" name="Stud. Mycol.">
        <title>101 Dothideomycetes genomes: a test case for predicting lifestyles and emergence of pathogens.</title>
        <authorList>
            <person name="Haridas S."/>
            <person name="Albert R."/>
            <person name="Binder M."/>
            <person name="Bloem J."/>
            <person name="Labutti K."/>
            <person name="Salamov A."/>
            <person name="Andreopoulos B."/>
            <person name="Baker S."/>
            <person name="Barry K."/>
            <person name="Bills G."/>
            <person name="Bluhm B."/>
            <person name="Cannon C."/>
            <person name="Castanera R."/>
            <person name="Culley D."/>
            <person name="Daum C."/>
            <person name="Ezra D."/>
            <person name="Gonzalez J."/>
            <person name="Henrissat B."/>
            <person name="Kuo A."/>
            <person name="Liang C."/>
            <person name="Lipzen A."/>
            <person name="Lutzoni F."/>
            <person name="Magnuson J."/>
            <person name="Mondo S."/>
            <person name="Nolan M."/>
            <person name="Ohm R."/>
            <person name="Pangilinan J."/>
            <person name="Park H.-J."/>
            <person name="Ramirez L."/>
            <person name="Alfaro M."/>
            <person name="Sun H."/>
            <person name="Tritt A."/>
            <person name="Yoshinaga Y."/>
            <person name="Zwiers L.-H."/>
            <person name="Turgeon B."/>
            <person name="Goodwin S."/>
            <person name="Spatafora J."/>
            <person name="Crous P."/>
            <person name="Grigoriev I."/>
        </authorList>
    </citation>
    <scope>NUCLEOTIDE SEQUENCE</scope>
    <source>
        <strain evidence="2">CBS 115976</strain>
    </source>
</reference>
<feature type="region of interest" description="Disordered" evidence="1">
    <location>
        <begin position="1"/>
        <end position="73"/>
    </location>
</feature>
<feature type="compositionally biased region" description="Low complexity" evidence="1">
    <location>
        <begin position="362"/>
        <end position="376"/>
    </location>
</feature>
<evidence type="ECO:0000256" key="1">
    <source>
        <dbReference type="SAM" id="MobiDB-lite"/>
    </source>
</evidence>
<feature type="compositionally biased region" description="Basic and acidic residues" evidence="1">
    <location>
        <begin position="389"/>
        <end position="407"/>
    </location>
</feature>
<sequence length="453" mass="49234">MSAPAVEYPRPPIGMAHGHAGLQGLPGLQIHQASSRHTPHRPIPASNYSNHSLPSQSQHTSYNPPPFHLPTNRPVASRAVTQLPPQQQQPPSPRFANFSHPVLQKTQSAYHPQPPNHRQLSQHSQHSQRSQSSQYSQQSQPIQQHISQHQNQPQRQLSASTIASSSSMASIIPSNNSNMYQPSQSRRTPSTSSNTSSPHTSVRRSSSSRSSNPTSYVALLRKQKATVWCDRSQAEDPRIQAAQRLAKERAEREVALLPGQSHGSLAGSQRRTPPNSTAGSFTSGVARKIRHHGATKATTFNGNMAGAGVPMRLSASEVDDDEEEGVGERLESMRLDSEPDWDAQFYAAGRTGSNLGALHGRSTSGTSGASGIGSSAHTRMRSAEATPTNHEEAKASSDYFAGRKADEAESSPEENEEEVQKKEDELRRRGSVDDRAMTMSGVRLFVANPDLDD</sequence>
<protein>
    <submittedName>
        <fullName evidence="2">Uncharacterized protein</fullName>
    </submittedName>
</protein>
<feature type="region of interest" description="Disordered" evidence="1">
    <location>
        <begin position="357"/>
        <end position="453"/>
    </location>
</feature>
<feature type="region of interest" description="Disordered" evidence="1">
    <location>
        <begin position="315"/>
        <end position="336"/>
    </location>
</feature>
<feature type="compositionally biased region" description="Polar residues" evidence="1">
    <location>
        <begin position="46"/>
        <end position="62"/>
    </location>
</feature>
<proteinExistence type="predicted"/>
<feature type="region of interest" description="Disordered" evidence="1">
    <location>
        <begin position="107"/>
        <end position="215"/>
    </location>
</feature>
<feature type="compositionally biased region" description="Acidic residues" evidence="1">
    <location>
        <begin position="408"/>
        <end position="417"/>
    </location>
</feature>
<feature type="compositionally biased region" description="Polar residues" evidence="1">
    <location>
        <begin position="261"/>
        <end position="281"/>
    </location>
</feature>
<feature type="compositionally biased region" description="Basic and acidic residues" evidence="1">
    <location>
        <begin position="418"/>
        <end position="436"/>
    </location>
</feature>
<feature type="compositionally biased region" description="Low complexity" evidence="1">
    <location>
        <begin position="117"/>
        <end position="215"/>
    </location>
</feature>
<dbReference type="Proteomes" id="UP000799302">
    <property type="component" value="Unassembled WGS sequence"/>
</dbReference>
<evidence type="ECO:0000313" key="2">
    <source>
        <dbReference type="EMBL" id="KAF2663243.1"/>
    </source>
</evidence>
<feature type="compositionally biased region" description="Basic and acidic residues" evidence="1">
    <location>
        <begin position="326"/>
        <end position="336"/>
    </location>
</feature>
<accession>A0A6A6TWA5</accession>
<keyword evidence="3" id="KW-1185">Reference proteome</keyword>
<dbReference type="AlphaFoldDB" id="A0A6A6TWA5"/>
<name>A0A6A6TWA5_9PEZI</name>